<comment type="caution">
    <text evidence="1">The sequence shown here is derived from an EMBL/GenBank/DDBJ whole genome shotgun (WGS) entry which is preliminary data.</text>
</comment>
<organism evidence="1 2">
    <name type="scientific">Microbacterium gallinarum</name>
    <dbReference type="NCBI Taxonomy" id="2762209"/>
    <lineage>
        <taxon>Bacteria</taxon>
        <taxon>Bacillati</taxon>
        <taxon>Actinomycetota</taxon>
        <taxon>Actinomycetes</taxon>
        <taxon>Micrococcales</taxon>
        <taxon>Microbacteriaceae</taxon>
        <taxon>Microbacterium</taxon>
    </lineage>
</organism>
<evidence type="ECO:0000313" key="2">
    <source>
        <dbReference type="Proteomes" id="UP000602532"/>
    </source>
</evidence>
<sequence>MHSAPPMAASRRSELIRLGWTDRELKRAVAEGRLLKPRANAYLLPGTDPDLIDACALGGRLTCVSELARHGVFVLERETLHLHFHEARDLAPKTSRRMRRHWGRPRRAPHPSALALELFDALRESVRCQTPRAAIATLDSVLHLGLLQADDLDELFATLPRRYGVIRSLADERCESGPESLLRLILRTLGVSFEVQVIIPRVGRVDFVVDGWLIVECDSFEHHSSWEAQRRDRRRDQAAAALGYATYRPIAEDIMWRSADVQAALVGLLRGRAGKAARR</sequence>
<dbReference type="RefSeq" id="WP_191764323.1">
    <property type="nucleotide sequence ID" value="NZ_JACSPM010000001.1"/>
</dbReference>
<accession>A0ABR8X051</accession>
<name>A0ABR8X051_9MICO</name>
<gene>
    <name evidence="1" type="ORF">H9622_03685</name>
</gene>
<evidence type="ECO:0000313" key="1">
    <source>
        <dbReference type="EMBL" id="MBD8022688.1"/>
    </source>
</evidence>
<dbReference type="Proteomes" id="UP000602532">
    <property type="component" value="Unassembled WGS sequence"/>
</dbReference>
<proteinExistence type="predicted"/>
<protein>
    <recommendedName>
        <fullName evidence="3">DUF559 domain-containing protein</fullName>
    </recommendedName>
</protein>
<dbReference type="SUPFAM" id="SSF52980">
    <property type="entry name" value="Restriction endonuclease-like"/>
    <property type="match status" value="1"/>
</dbReference>
<dbReference type="InterPro" id="IPR011335">
    <property type="entry name" value="Restrct_endonuc-II-like"/>
</dbReference>
<dbReference type="Gene3D" id="3.40.960.10">
    <property type="entry name" value="VSR Endonuclease"/>
    <property type="match status" value="1"/>
</dbReference>
<reference evidence="1 2" key="1">
    <citation type="submission" date="2020-08" db="EMBL/GenBank/DDBJ databases">
        <title>A Genomic Blueprint of the Chicken Gut Microbiome.</title>
        <authorList>
            <person name="Gilroy R."/>
            <person name="Ravi A."/>
            <person name="Getino M."/>
            <person name="Pursley I."/>
            <person name="Horton D.L."/>
            <person name="Alikhan N.-F."/>
            <person name="Baker D."/>
            <person name="Gharbi K."/>
            <person name="Hall N."/>
            <person name="Watson M."/>
            <person name="Adriaenssens E.M."/>
            <person name="Foster-Nyarko E."/>
            <person name="Jarju S."/>
            <person name="Secka A."/>
            <person name="Antonio M."/>
            <person name="Oren A."/>
            <person name="Chaudhuri R."/>
            <person name="La Ragione R.M."/>
            <person name="Hildebrand F."/>
            <person name="Pallen M.J."/>
        </authorList>
    </citation>
    <scope>NUCLEOTIDE SEQUENCE [LARGE SCALE GENOMIC DNA]</scope>
    <source>
        <strain evidence="1 2">Sa1CUA4</strain>
    </source>
</reference>
<keyword evidence="2" id="KW-1185">Reference proteome</keyword>
<dbReference type="EMBL" id="JACSPM010000001">
    <property type="protein sequence ID" value="MBD8022688.1"/>
    <property type="molecule type" value="Genomic_DNA"/>
</dbReference>
<evidence type="ECO:0008006" key="3">
    <source>
        <dbReference type="Google" id="ProtNLM"/>
    </source>
</evidence>